<dbReference type="EMBL" id="GBRH01169566">
    <property type="protein sequence ID" value="JAE28330.1"/>
    <property type="molecule type" value="Transcribed_RNA"/>
</dbReference>
<reference evidence="1" key="1">
    <citation type="submission" date="2014-09" db="EMBL/GenBank/DDBJ databases">
        <authorList>
            <person name="Magalhaes I.L.F."/>
            <person name="Oliveira U."/>
            <person name="Santos F.R."/>
            <person name="Vidigal T.H.D.A."/>
            <person name="Brescovit A.D."/>
            <person name="Santos A.J."/>
        </authorList>
    </citation>
    <scope>NUCLEOTIDE SEQUENCE</scope>
    <source>
        <tissue evidence="1">Shoot tissue taken approximately 20 cm above the soil surface</tissue>
    </source>
</reference>
<protein>
    <submittedName>
        <fullName evidence="1">Uncharacterized protein</fullName>
    </submittedName>
</protein>
<proteinExistence type="predicted"/>
<organism evidence="1">
    <name type="scientific">Arundo donax</name>
    <name type="common">Giant reed</name>
    <name type="synonym">Donax arundinaceus</name>
    <dbReference type="NCBI Taxonomy" id="35708"/>
    <lineage>
        <taxon>Eukaryota</taxon>
        <taxon>Viridiplantae</taxon>
        <taxon>Streptophyta</taxon>
        <taxon>Embryophyta</taxon>
        <taxon>Tracheophyta</taxon>
        <taxon>Spermatophyta</taxon>
        <taxon>Magnoliopsida</taxon>
        <taxon>Liliopsida</taxon>
        <taxon>Poales</taxon>
        <taxon>Poaceae</taxon>
        <taxon>PACMAD clade</taxon>
        <taxon>Arundinoideae</taxon>
        <taxon>Arundineae</taxon>
        <taxon>Arundo</taxon>
    </lineage>
</organism>
<accession>A0A0A9GTH5</accession>
<evidence type="ECO:0000313" key="1">
    <source>
        <dbReference type="EMBL" id="JAE28330.1"/>
    </source>
</evidence>
<dbReference type="AlphaFoldDB" id="A0A0A9GTH5"/>
<sequence length="53" mass="6292">MADSLYRLAQEDERKRCLPIKLYVRYILKTIHLIQVEKANNTLKVAVMSCHQF</sequence>
<reference evidence="1" key="2">
    <citation type="journal article" date="2015" name="Data Brief">
        <title>Shoot transcriptome of the giant reed, Arundo donax.</title>
        <authorList>
            <person name="Barrero R.A."/>
            <person name="Guerrero F.D."/>
            <person name="Moolhuijzen P."/>
            <person name="Goolsby J.A."/>
            <person name="Tidwell J."/>
            <person name="Bellgard S.E."/>
            <person name="Bellgard M.I."/>
        </authorList>
    </citation>
    <scope>NUCLEOTIDE SEQUENCE</scope>
    <source>
        <tissue evidence="1">Shoot tissue taken approximately 20 cm above the soil surface</tissue>
    </source>
</reference>
<name>A0A0A9GTH5_ARUDO</name>